<accession>Q5NWP6</accession>
<evidence type="ECO:0000313" key="1">
    <source>
        <dbReference type="EMBL" id="CAI10518.1"/>
    </source>
</evidence>
<dbReference type="EMBL" id="CR555307">
    <property type="protein sequence ID" value="CAI10518.1"/>
    <property type="molecule type" value="Genomic_DNA"/>
</dbReference>
<dbReference type="AlphaFoldDB" id="Q5NWP6"/>
<reference evidence="1 2" key="1">
    <citation type="journal article" date="2005" name="Arch. Microbiol.">
        <title>The genome sequence of an anaerobic aromatic-degrading denitrifying bacterium, strain EbN1.</title>
        <authorList>
            <person name="Rabus R."/>
            <person name="Kube M."/>
            <person name="Heider J."/>
            <person name="Beck A."/>
            <person name="Heitmann K."/>
            <person name="Widdel F."/>
            <person name="Reinhardt R."/>
        </authorList>
    </citation>
    <scope>NUCLEOTIDE SEQUENCE [LARGE SCALE GENOMIC DNA]</scope>
    <source>
        <strain evidence="1 2">EbN1</strain>
        <plasmid evidence="2">Plasmid pAzo1</plasmid>
    </source>
</reference>
<proteinExistence type="predicted"/>
<gene>
    <name evidence="1" type="ORF">p1B364</name>
</gene>
<keyword evidence="2" id="KW-1185">Reference proteome</keyword>
<protein>
    <submittedName>
        <fullName evidence="1">Uncharacterized protein</fullName>
    </submittedName>
</protein>
<geneLocation type="plasmid" evidence="2">
    <name>pAzo1</name>
</geneLocation>
<sequence>MAKSAQEIVASIAPNEAAFMQNSEQFAGFVRKATSTRVDFHWRDALPGKPDEMTINRHGVVCSRRLFEGQTWFGYTLDPFGEDVSYSATNDVAKLMLERFLKRPQAA</sequence>
<dbReference type="HOGENOM" id="CLU_2204596_0_0_4"/>
<keyword evidence="1" id="KW-0614">Plasmid</keyword>
<organism evidence="1 2">
    <name type="scientific">Aromatoleum aromaticum (strain DSM 19018 / LMG 30748 / EbN1)</name>
    <name type="common">Azoarcus sp. (strain EbN1)</name>
    <dbReference type="NCBI Taxonomy" id="76114"/>
    <lineage>
        <taxon>Bacteria</taxon>
        <taxon>Pseudomonadati</taxon>
        <taxon>Pseudomonadota</taxon>
        <taxon>Betaproteobacteria</taxon>
        <taxon>Rhodocyclales</taxon>
        <taxon>Rhodocyclaceae</taxon>
        <taxon>Aromatoleum</taxon>
    </lineage>
</organism>
<name>Q5NWP6_AROAE</name>
<dbReference type="KEGG" id="eba:p1B364"/>
<dbReference type="RefSeq" id="WP_011254661.1">
    <property type="nucleotide sequence ID" value="NC_006823.1"/>
</dbReference>
<evidence type="ECO:0000313" key="2">
    <source>
        <dbReference type="Proteomes" id="UP000006552"/>
    </source>
</evidence>
<dbReference type="Proteomes" id="UP000006552">
    <property type="component" value="Plasmid 1"/>
</dbReference>